<organism evidence="2 3">
    <name type="scientific">Glycine soja</name>
    <name type="common">Wild soybean</name>
    <dbReference type="NCBI Taxonomy" id="3848"/>
    <lineage>
        <taxon>Eukaryota</taxon>
        <taxon>Viridiplantae</taxon>
        <taxon>Streptophyta</taxon>
        <taxon>Embryophyta</taxon>
        <taxon>Tracheophyta</taxon>
        <taxon>Spermatophyta</taxon>
        <taxon>Magnoliopsida</taxon>
        <taxon>eudicotyledons</taxon>
        <taxon>Gunneridae</taxon>
        <taxon>Pentapetalae</taxon>
        <taxon>rosids</taxon>
        <taxon>fabids</taxon>
        <taxon>Fabales</taxon>
        <taxon>Fabaceae</taxon>
        <taxon>Papilionoideae</taxon>
        <taxon>50 kb inversion clade</taxon>
        <taxon>NPAAA clade</taxon>
        <taxon>indigoferoid/millettioid clade</taxon>
        <taxon>Phaseoleae</taxon>
        <taxon>Glycine</taxon>
        <taxon>Glycine subgen. Soja</taxon>
    </lineage>
</organism>
<feature type="domain" description="HMA" evidence="1">
    <location>
        <begin position="229"/>
        <end position="279"/>
    </location>
</feature>
<dbReference type="PROSITE" id="PS50846">
    <property type="entry name" value="HMA_2"/>
    <property type="match status" value="1"/>
</dbReference>
<sequence length="279" mass="31100">MGCAMRKMKECQQLFNQYNDDVQIDLYVGDRLCWLNIVLERRICFRSPVGVFTNFITLDKDIEERKTLTEASSLVKASLNMPLVHNSSVRNNVWGASSMASDVGVEVISSSSECLDEKEQVFENEHNEQYDTQGAEEGFQRSDMGCKLALEDKTRVAFRRRQRHEHVDASRHAKPCNCSSLASQQQKATMQNLSSSTEVGFVNSLAFAKSGEFLVAGVGHVKIFSNCVLLTVVLKVGMSCQGCAGAVNRILGKMEGIFIPASYLYYQIQNENDLVIVAT</sequence>
<gene>
    <name evidence="2" type="ORF">D0Y65_011875</name>
</gene>
<evidence type="ECO:0000313" key="3">
    <source>
        <dbReference type="Proteomes" id="UP000289340"/>
    </source>
</evidence>
<dbReference type="EMBL" id="QZWG01000005">
    <property type="protein sequence ID" value="RZC11838.1"/>
    <property type="molecule type" value="Genomic_DNA"/>
</dbReference>
<dbReference type="AlphaFoldDB" id="A0A445KM90"/>
<evidence type="ECO:0000259" key="1">
    <source>
        <dbReference type="PROSITE" id="PS50846"/>
    </source>
</evidence>
<protein>
    <recommendedName>
        <fullName evidence="1">HMA domain-containing protein</fullName>
    </recommendedName>
</protein>
<evidence type="ECO:0000313" key="2">
    <source>
        <dbReference type="EMBL" id="RZC11838.1"/>
    </source>
</evidence>
<dbReference type="InterPro" id="IPR006121">
    <property type="entry name" value="HMA_dom"/>
</dbReference>
<dbReference type="Gene3D" id="3.30.70.100">
    <property type="match status" value="1"/>
</dbReference>
<name>A0A445KM90_GLYSO</name>
<keyword evidence="3" id="KW-1185">Reference proteome</keyword>
<accession>A0A445KM90</accession>
<reference evidence="2 3" key="1">
    <citation type="submission" date="2018-09" db="EMBL/GenBank/DDBJ databases">
        <title>A high-quality reference genome of wild soybean provides a powerful tool to mine soybean genomes.</title>
        <authorList>
            <person name="Xie M."/>
            <person name="Chung C.Y.L."/>
            <person name="Li M.-W."/>
            <person name="Wong F.-L."/>
            <person name="Chan T.-F."/>
            <person name="Lam H.-M."/>
        </authorList>
    </citation>
    <scope>NUCLEOTIDE SEQUENCE [LARGE SCALE GENOMIC DNA]</scope>
    <source>
        <strain evidence="3">cv. W05</strain>
        <tissue evidence="2">Hypocotyl of etiolated seedlings</tissue>
    </source>
</reference>
<dbReference type="CDD" id="cd00371">
    <property type="entry name" value="HMA"/>
    <property type="match status" value="1"/>
</dbReference>
<dbReference type="InterPro" id="IPR036163">
    <property type="entry name" value="HMA_dom_sf"/>
</dbReference>
<proteinExistence type="predicted"/>
<dbReference type="SUPFAM" id="SSF55008">
    <property type="entry name" value="HMA, heavy metal-associated domain"/>
    <property type="match status" value="1"/>
</dbReference>
<dbReference type="GO" id="GO:0046872">
    <property type="term" value="F:metal ion binding"/>
    <property type="evidence" value="ECO:0007669"/>
    <property type="project" value="InterPro"/>
</dbReference>
<comment type="caution">
    <text evidence="2">The sequence shown here is derived from an EMBL/GenBank/DDBJ whole genome shotgun (WGS) entry which is preliminary data.</text>
</comment>
<dbReference type="Proteomes" id="UP000289340">
    <property type="component" value="Chromosome 5"/>
</dbReference>